<comment type="subcellular location">
    <subcellularLocation>
        <location evidence="1">Cell inner membrane</location>
        <topology evidence="1">Multi-pass membrane protein</topology>
    </subcellularLocation>
    <subcellularLocation>
        <location evidence="8">Cell membrane</location>
        <topology evidence="8">Multi-pass membrane protein</topology>
    </subcellularLocation>
</comment>
<dbReference type="PANTHER" id="PTHR43357">
    <property type="entry name" value="INNER MEMBRANE ABC TRANSPORTER PERMEASE PROTEIN YDCV"/>
    <property type="match status" value="1"/>
</dbReference>
<feature type="transmembrane region" description="Helical" evidence="8">
    <location>
        <begin position="577"/>
        <end position="596"/>
    </location>
</feature>
<comment type="similarity">
    <text evidence="8">Belongs to the binding-protein-dependent transport system permease family.</text>
</comment>
<keyword evidence="7 8" id="KW-0472">Membrane</keyword>
<feature type="transmembrane region" description="Helical" evidence="8">
    <location>
        <begin position="148"/>
        <end position="167"/>
    </location>
</feature>
<dbReference type="AlphaFoldDB" id="A0A1H8P910"/>
<dbReference type="InterPro" id="IPR000515">
    <property type="entry name" value="MetI-like"/>
</dbReference>
<protein>
    <submittedName>
        <fullName evidence="10">Iron(III) transport system permease protein</fullName>
    </submittedName>
</protein>
<feature type="transmembrane region" description="Helical" evidence="8">
    <location>
        <begin position="426"/>
        <end position="449"/>
    </location>
</feature>
<dbReference type="Pfam" id="PF00528">
    <property type="entry name" value="BPD_transp_1"/>
    <property type="match status" value="2"/>
</dbReference>
<dbReference type="CDD" id="cd06261">
    <property type="entry name" value="TM_PBP2"/>
    <property type="match status" value="2"/>
</dbReference>
<gene>
    <name evidence="10" type="ORF">SAMN05444123_102449</name>
</gene>
<dbReference type="Proteomes" id="UP000199615">
    <property type="component" value="Unassembled WGS sequence"/>
</dbReference>
<keyword evidence="3" id="KW-1003">Cell membrane</keyword>
<evidence type="ECO:0000256" key="6">
    <source>
        <dbReference type="ARBA" id="ARBA00022989"/>
    </source>
</evidence>
<dbReference type="GO" id="GO:0005886">
    <property type="term" value="C:plasma membrane"/>
    <property type="evidence" value="ECO:0007669"/>
    <property type="project" value="UniProtKB-SubCell"/>
</dbReference>
<evidence type="ECO:0000313" key="10">
    <source>
        <dbReference type="EMBL" id="SEO38271.1"/>
    </source>
</evidence>
<sequence length="603" mass="64012">MPGTRLGVTVRVRHPPMASLHDRPAFEEQRLRRLSKHEASSRHILVRNAAARLLTMRASVRASRVEFIALGIALLVGLMVAAPVISLAVTALQPAVDIWPHLLAYVLPQSLRDTALLLAGVGTLTLLIGAGTAWLVSSHDFPGRALLIWLLPLPLAVPTYLSAYVYVDLFEPLGLAHRTLTLLMPAAEAVHWLPHLRSLPGAVLLLALVLYPYVFLSARAVFQAQSADAIEAARTLGAGRFTILRRVILPMARPALAVGVALAALETLNDIGASEYLGVRTLTVSVFSTWLNRGSLAGAAQLSLVLLGFAALLITVERIGRRNANVEFSAENPRLRPRTKLAGLKGSLAFAACLLPALLGFIVPAAYLLGESLRRSLAGRIDPSLWRDALHTVTLASIATALALMLGLIVILAARWRPSRTATAAVSVAQLGYALPGLVLALGLLAPLLALDGAIATFAQSIGLASPGLLLMSSGGAVIAAYVIRFLAVPTGLLKAGFERIPRDYDDSARAAGASRLVTLAKIDLPLLKPALLGAAILVFVDCLKELPATLLLRPLNVDTLSTSIYQYASRGSFEEGALAALIIVAASIPPVIWLTRFSDLPE</sequence>
<evidence type="ECO:0000259" key="9">
    <source>
        <dbReference type="PROSITE" id="PS50928"/>
    </source>
</evidence>
<feature type="transmembrane region" description="Helical" evidence="8">
    <location>
        <begin position="115"/>
        <end position="136"/>
    </location>
</feature>
<evidence type="ECO:0000256" key="2">
    <source>
        <dbReference type="ARBA" id="ARBA00022448"/>
    </source>
</evidence>
<evidence type="ECO:0000256" key="3">
    <source>
        <dbReference type="ARBA" id="ARBA00022475"/>
    </source>
</evidence>
<name>A0A1H8P910_9BRAD</name>
<dbReference type="SUPFAM" id="SSF161098">
    <property type="entry name" value="MetI-like"/>
    <property type="match status" value="2"/>
</dbReference>
<keyword evidence="4" id="KW-0997">Cell inner membrane</keyword>
<dbReference type="PANTHER" id="PTHR43357:SF3">
    <property type="entry name" value="FE(3+)-TRANSPORT SYSTEM PERMEASE PROTEIN FBPB 2"/>
    <property type="match status" value="1"/>
</dbReference>
<evidence type="ECO:0000256" key="1">
    <source>
        <dbReference type="ARBA" id="ARBA00004429"/>
    </source>
</evidence>
<accession>A0A1H8P910</accession>
<feature type="domain" description="ABC transmembrane type-1" evidence="9">
    <location>
        <begin position="389"/>
        <end position="595"/>
    </location>
</feature>
<organism evidence="10 11">
    <name type="scientific">Rhodopseudomonas pseudopalustris</name>
    <dbReference type="NCBI Taxonomy" id="1513892"/>
    <lineage>
        <taxon>Bacteria</taxon>
        <taxon>Pseudomonadati</taxon>
        <taxon>Pseudomonadota</taxon>
        <taxon>Alphaproteobacteria</taxon>
        <taxon>Hyphomicrobiales</taxon>
        <taxon>Nitrobacteraceae</taxon>
        <taxon>Rhodopseudomonas</taxon>
    </lineage>
</organism>
<keyword evidence="6 8" id="KW-1133">Transmembrane helix</keyword>
<keyword evidence="11" id="KW-1185">Reference proteome</keyword>
<feature type="transmembrane region" description="Helical" evidence="8">
    <location>
        <begin position="243"/>
        <end position="265"/>
    </location>
</feature>
<reference evidence="11" key="1">
    <citation type="submission" date="2016-10" db="EMBL/GenBank/DDBJ databases">
        <authorList>
            <person name="Varghese N."/>
            <person name="Submissions S."/>
        </authorList>
    </citation>
    <scope>NUCLEOTIDE SEQUENCE [LARGE SCALE GENOMIC DNA]</scope>
    <source>
        <strain evidence="11">DSM 123</strain>
    </source>
</reference>
<evidence type="ECO:0000256" key="7">
    <source>
        <dbReference type="ARBA" id="ARBA00023136"/>
    </source>
</evidence>
<evidence type="ECO:0000256" key="5">
    <source>
        <dbReference type="ARBA" id="ARBA00022692"/>
    </source>
</evidence>
<feature type="transmembrane region" description="Helical" evidence="8">
    <location>
        <begin position="296"/>
        <end position="316"/>
    </location>
</feature>
<keyword evidence="5 8" id="KW-0812">Transmembrane</keyword>
<feature type="transmembrane region" description="Helical" evidence="8">
    <location>
        <begin position="389"/>
        <end position="414"/>
    </location>
</feature>
<dbReference type="PROSITE" id="PS50928">
    <property type="entry name" value="ABC_TM1"/>
    <property type="match status" value="2"/>
</dbReference>
<feature type="transmembrane region" description="Helical" evidence="8">
    <location>
        <begin position="469"/>
        <end position="488"/>
    </location>
</feature>
<dbReference type="InterPro" id="IPR035906">
    <property type="entry name" value="MetI-like_sf"/>
</dbReference>
<evidence type="ECO:0000256" key="4">
    <source>
        <dbReference type="ARBA" id="ARBA00022519"/>
    </source>
</evidence>
<feature type="transmembrane region" description="Helical" evidence="8">
    <location>
        <begin position="202"/>
        <end position="222"/>
    </location>
</feature>
<evidence type="ECO:0000256" key="8">
    <source>
        <dbReference type="RuleBase" id="RU363032"/>
    </source>
</evidence>
<feature type="transmembrane region" description="Helical" evidence="8">
    <location>
        <begin position="67"/>
        <end position="95"/>
    </location>
</feature>
<dbReference type="Gene3D" id="1.10.3720.10">
    <property type="entry name" value="MetI-like"/>
    <property type="match status" value="2"/>
</dbReference>
<keyword evidence="2 8" id="KW-0813">Transport</keyword>
<proteinExistence type="inferred from homology"/>
<feature type="transmembrane region" description="Helical" evidence="8">
    <location>
        <begin position="348"/>
        <end position="369"/>
    </location>
</feature>
<dbReference type="GO" id="GO:0055085">
    <property type="term" value="P:transmembrane transport"/>
    <property type="evidence" value="ECO:0007669"/>
    <property type="project" value="InterPro"/>
</dbReference>
<dbReference type="EMBL" id="FODT01000002">
    <property type="protein sequence ID" value="SEO38271.1"/>
    <property type="molecule type" value="Genomic_DNA"/>
</dbReference>
<feature type="domain" description="ABC transmembrane type-1" evidence="9">
    <location>
        <begin position="111"/>
        <end position="315"/>
    </location>
</feature>
<evidence type="ECO:0000313" key="11">
    <source>
        <dbReference type="Proteomes" id="UP000199615"/>
    </source>
</evidence>